<reference evidence="10" key="1">
    <citation type="submission" date="2020-02" db="EMBL/GenBank/DDBJ databases">
        <authorList>
            <person name="Palmer J.M."/>
        </authorList>
    </citation>
    <scope>NUCLEOTIDE SEQUENCE</scope>
    <source>
        <strain evidence="10">EPUS1.4</strain>
        <tissue evidence="10">Thallus</tissue>
    </source>
</reference>
<evidence type="ECO:0000256" key="4">
    <source>
        <dbReference type="ARBA" id="ARBA00021800"/>
    </source>
</evidence>
<organism evidence="10 11">
    <name type="scientific">Endocarpon pusillum</name>
    <dbReference type="NCBI Taxonomy" id="364733"/>
    <lineage>
        <taxon>Eukaryota</taxon>
        <taxon>Fungi</taxon>
        <taxon>Dikarya</taxon>
        <taxon>Ascomycota</taxon>
        <taxon>Pezizomycotina</taxon>
        <taxon>Eurotiomycetes</taxon>
        <taxon>Chaetothyriomycetidae</taxon>
        <taxon>Verrucariales</taxon>
        <taxon>Verrucariaceae</taxon>
        <taxon>Endocarpon</taxon>
    </lineage>
</organism>
<feature type="region of interest" description="Disordered" evidence="9">
    <location>
        <begin position="1"/>
        <end position="93"/>
    </location>
</feature>
<dbReference type="GO" id="GO:0034462">
    <property type="term" value="P:small-subunit processome assembly"/>
    <property type="evidence" value="ECO:0007669"/>
    <property type="project" value="TreeGrafter"/>
</dbReference>
<evidence type="ECO:0000256" key="5">
    <source>
        <dbReference type="ARBA" id="ARBA00022884"/>
    </source>
</evidence>
<proteinExistence type="inferred from homology"/>
<keyword evidence="6" id="KW-0539">Nucleus</keyword>
<dbReference type="CDD" id="cd12263">
    <property type="entry name" value="RRM_ABT1_like"/>
    <property type="match status" value="1"/>
</dbReference>
<evidence type="ECO:0000256" key="6">
    <source>
        <dbReference type="ARBA" id="ARBA00023242"/>
    </source>
</evidence>
<feature type="compositionally biased region" description="Polar residues" evidence="9">
    <location>
        <begin position="82"/>
        <end position="93"/>
    </location>
</feature>
<dbReference type="PANTHER" id="PTHR12311">
    <property type="entry name" value="ACTIVATOR OF BASAL TRANSCRIPTION 1"/>
    <property type="match status" value="1"/>
</dbReference>
<evidence type="ECO:0000313" key="11">
    <source>
        <dbReference type="Proteomes" id="UP000606974"/>
    </source>
</evidence>
<dbReference type="InterPro" id="IPR039119">
    <property type="entry name" value="ABT1/Esf2"/>
</dbReference>
<feature type="region of interest" description="Disordered" evidence="9">
    <location>
        <begin position="246"/>
        <end position="304"/>
    </location>
</feature>
<dbReference type="InterPro" id="IPR012677">
    <property type="entry name" value="Nucleotide-bd_a/b_plait_sf"/>
</dbReference>
<evidence type="ECO:0000256" key="2">
    <source>
        <dbReference type="ARBA" id="ARBA00005819"/>
    </source>
</evidence>
<comment type="subcellular location">
    <subcellularLocation>
        <location evidence="1">Nucleus</location>
        <location evidence="1">Nucleolus</location>
    </subcellularLocation>
</comment>
<name>A0A8H7AU36_9EURO</name>
<dbReference type="GO" id="GO:0000447">
    <property type="term" value="P:endonucleolytic cleavage in ITS1 to separate SSU-rRNA from 5.8S rRNA and LSU-rRNA from tricistronic rRNA transcript (SSU-rRNA, 5.8S rRNA, LSU-rRNA)"/>
    <property type="evidence" value="ECO:0007669"/>
    <property type="project" value="TreeGrafter"/>
</dbReference>
<accession>A0A8H7AU36</accession>
<keyword evidence="11" id="KW-1185">Reference proteome</keyword>
<evidence type="ECO:0000256" key="9">
    <source>
        <dbReference type="SAM" id="MobiDB-lite"/>
    </source>
</evidence>
<comment type="caution">
    <text evidence="10">The sequence shown here is derived from an EMBL/GenBank/DDBJ whole genome shotgun (WGS) entry which is preliminary data.</text>
</comment>
<dbReference type="OrthoDB" id="287393at2759"/>
<evidence type="ECO:0000256" key="3">
    <source>
        <dbReference type="ARBA" id="ARBA00013906"/>
    </source>
</evidence>
<evidence type="ECO:0000256" key="1">
    <source>
        <dbReference type="ARBA" id="ARBA00004604"/>
    </source>
</evidence>
<dbReference type="EMBL" id="JAACFV010000008">
    <property type="protein sequence ID" value="KAF7512977.1"/>
    <property type="molecule type" value="Genomic_DNA"/>
</dbReference>
<dbReference type="SUPFAM" id="SSF54928">
    <property type="entry name" value="RNA-binding domain, RBD"/>
    <property type="match status" value="1"/>
</dbReference>
<dbReference type="Proteomes" id="UP000606974">
    <property type="component" value="Unassembled WGS sequence"/>
</dbReference>
<dbReference type="InterPro" id="IPR035979">
    <property type="entry name" value="RBD_domain_sf"/>
</dbReference>
<dbReference type="InterPro" id="IPR034353">
    <property type="entry name" value="ABT1/ESF2_RRM"/>
</dbReference>
<dbReference type="GO" id="GO:0005730">
    <property type="term" value="C:nucleolus"/>
    <property type="evidence" value="ECO:0007669"/>
    <property type="project" value="UniProtKB-SubCell"/>
</dbReference>
<evidence type="ECO:0000256" key="8">
    <source>
        <dbReference type="ARBA" id="ARBA00032634"/>
    </source>
</evidence>
<dbReference type="AlphaFoldDB" id="A0A8H7AU36"/>
<sequence length="314" mass="35136">MSTRGNKYLDAGSSDSDHEKGYDSEAAEYSKVGTKRRKLSSSAAERVIKADTSDNEAEDDGCFAQSLPPCTEEQPEVAPKSPQLSIKSQNPHTNRSRALKHGVIYLSSLPPYLKPSALRNLLTQRGFSPITRLFLAPSSKVKNHHSSKKSSRQLYTEGWIEFASKKTAKRCAETLNAAMVGGRKGGFYHDDIWNMKYLRGVGWDDLMAQVREERREEEARRMEERGQIARETKEFIEGVERGKMTRGIQSSRIKKRKKKDDVEAQPEDPQSALDKANEGFTWRQYKVKGSGSGGQEGGSAAVSDDVKRVLSKIF</sequence>
<dbReference type="GO" id="GO:0000472">
    <property type="term" value="P:endonucleolytic cleavage to generate mature 5'-end of SSU-rRNA from (SSU-rRNA, 5.8S rRNA, LSU-rRNA)"/>
    <property type="evidence" value="ECO:0007669"/>
    <property type="project" value="TreeGrafter"/>
</dbReference>
<evidence type="ECO:0000256" key="7">
    <source>
        <dbReference type="ARBA" id="ARBA00025024"/>
    </source>
</evidence>
<protein>
    <recommendedName>
        <fullName evidence="3">Pre-rRNA-processing protein ESF2</fullName>
    </recommendedName>
    <alternativeName>
        <fullName evidence="8">18S rRNA factor 2</fullName>
    </alternativeName>
    <alternativeName>
        <fullName evidence="4">Pre-rRNA-processing protein esf2</fullName>
    </alternativeName>
</protein>
<comment type="function">
    <text evidence="7">Involved in the small subunit (SSU) processome assembly and function, and in the 18S rRNA synthesis. Required for the early cleavages at sites A0, A1 and A2.</text>
</comment>
<dbReference type="GO" id="GO:0003723">
    <property type="term" value="F:RNA binding"/>
    <property type="evidence" value="ECO:0007669"/>
    <property type="project" value="UniProtKB-KW"/>
</dbReference>
<keyword evidence="5" id="KW-0694">RNA-binding</keyword>
<dbReference type="Gene3D" id="3.30.70.330">
    <property type="match status" value="1"/>
</dbReference>
<gene>
    <name evidence="10" type="ORF">GJ744_011243</name>
</gene>
<dbReference type="GO" id="GO:0000480">
    <property type="term" value="P:endonucleolytic cleavage in 5'-ETS of tricistronic rRNA transcript (SSU-rRNA, 5.8S rRNA, LSU-rRNA)"/>
    <property type="evidence" value="ECO:0007669"/>
    <property type="project" value="TreeGrafter"/>
</dbReference>
<comment type="similarity">
    <text evidence="2">Belongs to the ESF2/ABP1 family.</text>
</comment>
<evidence type="ECO:0000313" key="10">
    <source>
        <dbReference type="EMBL" id="KAF7512977.1"/>
    </source>
</evidence>
<dbReference type="PANTHER" id="PTHR12311:SF7">
    <property type="entry name" value="ACTIVATOR OF BASAL TRANSCRIPTION 1"/>
    <property type="match status" value="1"/>
</dbReference>